<sequence>MVHAQTDITVKELNEAEDTGGEHETPKGAQKKPKDLPYACDLCSRSFKLPSSLASHIKVHSEDRKFVCNDCGNGFKKLEHLKMHINTVHLKTKAYSCQVCNKSFARVGDRNVHMRSHAEEKPHQCSYCGRGFHLAKALRAHTRQHTGERPFVCIICNAGFTCHKTLTSHTRKQHAGEQILSKVDEIAQAVLSAPQTEANGSSMSIVIHSLSFIHFISLTRPPACGTRYIHTTILSIIIIIIIELSPSGVTNTCANLLVENTAI</sequence>
<dbReference type="PANTHER" id="PTHR24394">
    <property type="entry name" value="ZINC FINGER PROTEIN"/>
    <property type="match status" value="1"/>
</dbReference>
<evidence type="ECO:0000313" key="13">
    <source>
        <dbReference type="EMBL" id="EAT36083.1"/>
    </source>
</evidence>
<feature type="domain" description="C2H2-type" evidence="12">
    <location>
        <begin position="151"/>
        <end position="179"/>
    </location>
</feature>
<evidence type="ECO:0000313" key="14">
    <source>
        <dbReference type="Proteomes" id="UP000682892"/>
    </source>
</evidence>
<dbReference type="FunFam" id="3.30.160.60:FF:000100">
    <property type="entry name" value="Zinc finger 45-like"/>
    <property type="match status" value="2"/>
</dbReference>
<feature type="domain" description="C2H2-type" evidence="12">
    <location>
        <begin position="38"/>
        <end position="65"/>
    </location>
</feature>
<proteinExistence type="predicted"/>
<keyword evidence="4 10" id="KW-0863">Zinc-finger</keyword>
<dbReference type="Pfam" id="PF00096">
    <property type="entry name" value="zf-C2H2"/>
    <property type="match status" value="3"/>
</dbReference>
<dbReference type="InterPro" id="IPR036236">
    <property type="entry name" value="Znf_C2H2_sf"/>
</dbReference>
<feature type="domain" description="C2H2-type" evidence="12">
    <location>
        <begin position="123"/>
        <end position="150"/>
    </location>
</feature>
<evidence type="ECO:0000256" key="3">
    <source>
        <dbReference type="ARBA" id="ARBA00022737"/>
    </source>
</evidence>
<dbReference type="eggNOG" id="KOG1721">
    <property type="taxonomic scope" value="Eukaryota"/>
</dbReference>
<keyword evidence="7" id="KW-0238">DNA-binding</keyword>
<evidence type="ECO:0000256" key="5">
    <source>
        <dbReference type="ARBA" id="ARBA00022833"/>
    </source>
</evidence>
<reference evidence="13" key="3">
    <citation type="submission" date="2012-09" db="EMBL/GenBank/DDBJ databases">
        <authorList>
            <consortium name="VectorBase"/>
        </authorList>
    </citation>
    <scope>NUCLEOTIDE SEQUENCE</scope>
    <source>
        <strain evidence="13">Liverpool</strain>
    </source>
</reference>
<feature type="compositionally biased region" description="Basic and acidic residues" evidence="11">
    <location>
        <begin position="9"/>
        <end position="26"/>
    </location>
</feature>
<dbReference type="SUPFAM" id="SSF57667">
    <property type="entry name" value="beta-beta-alpha zinc fingers"/>
    <property type="match status" value="3"/>
</dbReference>
<protein>
    <submittedName>
        <fullName evidence="13">AAEL011807-PB</fullName>
    </submittedName>
</protein>
<comment type="subcellular location">
    <subcellularLocation>
        <location evidence="1">Nucleus</location>
    </subcellularLocation>
</comment>
<keyword evidence="2" id="KW-0479">Metal-binding</keyword>
<dbReference type="Proteomes" id="UP000682892">
    <property type="component" value="Unassembled WGS sequence"/>
</dbReference>
<evidence type="ECO:0000256" key="4">
    <source>
        <dbReference type="ARBA" id="ARBA00022771"/>
    </source>
</evidence>
<dbReference type="InterPro" id="IPR013087">
    <property type="entry name" value="Znf_C2H2_type"/>
</dbReference>
<dbReference type="GO" id="GO:0000981">
    <property type="term" value="F:DNA-binding transcription factor activity, RNA polymerase II-specific"/>
    <property type="evidence" value="ECO:0007669"/>
    <property type="project" value="TreeGrafter"/>
</dbReference>
<evidence type="ECO:0000259" key="12">
    <source>
        <dbReference type="PROSITE" id="PS50157"/>
    </source>
</evidence>
<feature type="domain" description="C2H2-type" evidence="12">
    <location>
        <begin position="66"/>
        <end position="94"/>
    </location>
</feature>
<dbReference type="OMA" id="SFACADP"/>
<keyword evidence="9" id="KW-0539">Nucleus</keyword>
<dbReference type="FunFam" id="3.30.160.60:FF:001557">
    <property type="entry name" value="Transcription factor E4F1"/>
    <property type="match status" value="1"/>
</dbReference>
<dbReference type="AlphaFoldDB" id="Q16NZ1"/>
<dbReference type="Gene3D" id="3.30.160.60">
    <property type="entry name" value="Classic Zinc Finger"/>
    <property type="match status" value="4"/>
</dbReference>
<keyword evidence="6" id="KW-0805">Transcription regulation</keyword>
<dbReference type="PhylomeDB" id="Q16NZ1"/>
<dbReference type="FunFam" id="3.30.160.60:FF:000110">
    <property type="entry name" value="Zinc finger protein-like"/>
    <property type="match status" value="1"/>
</dbReference>
<keyword evidence="3" id="KW-0677">Repeat</keyword>
<dbReference type="GO" id="GO:0045944">
    <property type="term" value="P:positive regulation of transcription by RNA polymerase II"/>
    <property type="evidence" value="ECO:0007669"/>
    <property type="project" value="UniProtKB-ARBA"/>
</dbReference>
<evidence type="ECO:0000256" key="6">
    <source>
        <dbReference type="ARBA" id="ARBA00023015"/>
    </source>
</evidence>
<gene>
    <name evidence="13" type="ORF">AaeL_AAEL011807</name>
</gene>
<organism evidence="13 14">
    <name type="scientific">Aedes aegypti</name>
    <name type="common">Yellowfever mosquito</name>
    <name type="synonym">Culex aegypti</name>
    <dbReference type="NCBI Taxonomy" id="7159"/>
    <lineage>
        <taxon>Eukaryota</taxon>
        <taxon>Metazoa</taxon>
        <taxon>Ecdysozoa</taxon>
        <taxon>Arthropoda</taxon>
        <taxon>Hexapoda</taxon>
        <taxon>Insecta</taxon>
        <taxon>Pterygota</taxon>
        <taxon>Neoptera</taxon>
        <taxon>Endopterygota</taxon>
        <taxon>Diptera</taxon>
        <taxon>Nematocera</taxon>
        <taxon>Culicoidea</taxon>
        <taxon>Culicidae</taxon>
        <taxon>Culicinae</taxon>
        <taxon>Aedini</taxon>
        <taxon>Aedes</taxon>
        <taxon>Stegomyia</taxon>
    </lineage>
</organism>
<evidence type="ECO:0000256" key="2">
    <source>
        <dbReference type="ARBA" id="ARBA00022723"/>
    </source>
</evidence>
<dbReference type="EMBL" id="CH477801">
    <property type="protein sequence ID" value="EAT36083.1"/>
    <property type="molecule type" value="Genomic_DNA"/>
</dbReference>
<evidence type="ECO:0000256" key="1">
    <source>
        <dbReference type="ARBA" id="ARBA00004123"/>
    </source>
</evidence>
<dbReference type="GO" id="GO:0008270">
    <property type="term" value="F:zinc ion binding"/>
    <property type="evidence" value="ECO:0007669"/>
    <property type="project" value="UniProtKB-KW"/>
</dbReference>
<dbReference type="PROSITE" id="PS00028">
    <property type="entry name" value="ZINC_FINGER_C2H2_1"/>
    <property type="match status" value="5"/>
</dbReference>
<evidence type="ECO:0000256" key="8">
    <source>
        <dbReference type="ARBA" id="ARBA00023163"/>
    </source>
</evidence>
<keyword evidence="8" id="KW-0804">Transcription</keyword>
<dbReference type="VEuPathDB" id="VectorBase:AAEL011807"/>
<evidence type="ECO:0000256" key="9">
    <source>
        <dbReference type="ARBA" id="ARBA00023242"/>
    </source>
</evidence>
<reference evidence="13" key="2">
    <citation type="journal article" date="2007" name="Science">
        <title>Genome sequence of Aedes aegypti, a major arbovirus vector.</title>
        <authorList>
            <person name="Nene V."/>
            <person name="Wortman J.R."/>
            <person name="Lawson D."/>
            <person name="Haas B."/>
            <person name="Kodira C."/>
            <person name="Tu Z.J."/>
            <person name="Loftus B."/>
            <person name="Xi Z."/>
            <person name="Megy K."/>
            <person name="Grabherr M."/>
            <person name="Ren Q."/>
            <person name="Zdobnov E.M."/>
            <person name="Lobo N.F."/>
            <person name="Campbell K.S."/>
            <person name="Brown S.E."/>
            <person name="Bonaldo M.F."/>
            <person name="Zhu J."/>
            <person name="Sinkins S.P."/>
            <person name="Hogenkamp D.G."/>
            <person name="Amedeo P."/>
            <person name="Arensburger P."/>
            <person name="Atkinson P.W."/>
            <person name="Bidwell S."/>
            <person name="Biedler J."/>
            <person name="Birney E."/>
            <person name="Bruggner R.V."/>
            <person name="Costas J."/>
            <person name="Coy M.R."/>
            <person name="Crabtree J."/>
            <person name="Crawford M."/>
            <person name="Debruyn B."/>
            <person name="Decaprio D."/>
            <person name="Eiglmeier K."/>
            <person name="Eisenstadt E."/>
            <person name="El-Dorry H."/>
            <person name="Gelbart W.M."/>
            <person name="Gomes S.L."/>
            <person name="Hammond M."/>
            <person name="Hannick L.I."/>
            <person name="Hogan J.R."/>
            <person name="Holmes M.H."/>
            <person name="Jaffe D."/>
            <person name="Johnston J.S."/>
            <person name="Kennedy R.C."/>
            <person name="Koo H."/>
            <person name="Kravitz S."/>
            <person name="Kriventseva E.V."/>
            <person name="Kulp D."/>
            <person name="Labutti K."/>
            <person name="Lee E."/>
            <person name="Li S."/>
            <person name="Lovin D.D."/>
            <person name="Mao C."/>
            <person name="Mauceli E."/>
            <person name="Menck C.F."/>
            <person name="Miller J.R."/>
            <person name="Montgomery P."/>
            <person name="Mori A."/>
            <person name="Nascimento A.L."/>
            <person name="Naveira H.F."/>
            <person name="Nusbaum C."/>
            <person name="O'leary S."/>
            <person name="Orvis J."/>
            <person name="Pertea M."/>
            <person name="Quesneville H."/>
            <person name="Reidenbach K.R."/>
            <person name="Rogers Y.H."/>
            <person name="Roth C.W."/>
            <person name="Schneider J.R."/>
            <person name="Schatz M."/>
            <person name="Shumway M."/>
            <person name="Stanke M."/>
            <person name="Stinson E.O."/>
            <person name="Tubio J.M."/>
            <person name="Vanzee J.P."/>
            <person name="Verjovski-Almeida S."/>
            <person name="Werner D."/>
            <person name="White O."/>
            <person name="Wyder S."/>
            <person name="Zeng Q."/>
            <person name="Zhao Q."/>
            <person name="Zhao Y."/>
            <person name="Hill C.A."/>
            <person name="Raikhel A.S."/>
            <person name="Soares M.B."/>
            <person name="Knudson D.L."/>
            <person name="Lee N.H."/>
            <person name="Galagan J."/>
            <person name="Salzberg S.L."/>
            <person name="Paulsen I.T."/>
            <person name="Dimopoulos G."/>
            <person name="Collins F.H."/>
            <person name="Birren B."/>
            <person name="Fraser-Liggett C.M."/>
            <person name="Severson D.W."/>
        </authorList>
    </citation>
    <scope>NUCLEOTIDE SEQUENCE [LARGE SCALE GENOMIC DNA]</scope>
    <source>
        <strain evidence="13">Liverpool</strain>
    </source>
</reference>
<name>Q16NZ1_AEDAE</name>
<dbReference type="PANTHER" id="PTHR24394:SF29">
    <property type="entry name" value="MYONEURIN"/>
    <property type="match status" value="1"/>
</dbReference>
<dbReference type="GO" id="GO:0003677">
    <property type="term" value="F:DNA binding"/>
    <property type="evidence" value="ECO:0007669"/>
    <property type="project" value="UniProtKB-KW"/>
</dbReference>
<keyword evidence="5" id="KW-0862">Zinc</keyword>
<dbReference type="PaxDb" id="7159-AAEL011807-PB"/>
<evidence type="ECO:0000256" key="10">
    <source>
        <dbReference type="PROSITE-ProRule" id="PRU00042"/>
    </source>
</evidence>
<dbReference type="SMART" id="SM00355">
    <property type="entry name" value="ZnF_C2H2"/>
    <property type="match status" value="5"/>
</dbReference>
<reference evidence="13" key="1">
    <citation type="submission" date="2005-10" db="EMBL/GenBank/DDBJ databases">
        <authorList>
            <person name="Loftus B.J."/>
            <person name="Nene V.M."/>
            <person name="Hannick L.I."/>
            <person name="Bidwell S."/>
            <person name="Haas B."/>
            <person name="Amedeo P."/>
            <person name="Orvis J."/>
            <person name="Wortman J.R."/>
            <person name="White O.R."/>
            <person name="Salzberg S."/>
            <person name="Shumway M."/>
            <person name="Koo H."/>
            <person name="Zhao Y."/>
            <person name="Holmes M."/>
            <person name="Miller J."/>
            <person name="Schatz M."/>
            <person name="Pop M."/>
            <person name="Pai G."/>
            <person name="Utterback T."/>
            <person name="Rogers Y.-H."/>
            <person name="Kravitz S."/>
            <person name="Fraser C.M."/>
        </authorList>
    </citation>
    <scope>NUCLEOTIDE SEQUENCE</scope>
    <source>
        <strain evidence="13">Liverpool</strain>
    </source>
</reference>
<feature type="domain" description="C2H2-type" evidence="12">
    <location>
        <begin position="95"/>
        <end position="122"/>
    </location>
</feature>
<dbReference type="Pfam" id="PF13912">
    <property type="entry name" value="zf-C2H2_6"/>
    <property type="match status" value="1"/>
</dbReference>
<dbReference type="GO" id="GO:0005634">
    <property type="term" value="C:nucleus"/>
    <property type="evidence" value="ECO:0007669"/>
    <property type="project" value="UniProtKB-SubCell"/>
</dbReference>
<evidence type="ECO:0000256" key="11">
    <source>
        <dbReference type="SAM" id="MobiDB-lite"/>
    </source>
</evidence>
<dbReference type="PROSITE" id="PS50157">
    <property type="entry name" value="ZINC_FINGER_C2H2_2"/>
    <property type="match status" value="5"/>
</dbReference>
<dbReference type="HOGENOM" id="CLU_092553_0_0_1"/>
<evidence type="ECO:0000256" key="7">
    <source>
        <dbReference type="ARBA" id="ARBA00023125"/>
    </source>
</evidence>
<accession>Q16NZ1</accession>
<feature type="region of interest" description="Disordered" evidence="11">
    <location>
        <begin position="1"/>
        <end position="33"/>
    </location>
</feature>